<dbReference type="eggNOG" id="COG0433">
    <property type="taxonomic scope" value="Bacteria"/>
</dbReference>
<evidence type="ECO:0000313" key="1">
    <source>
        <dbReference type="EMBL" id="AGP41519.1"/>
    </source>
</evidence>
<dbReference type="PATRIC" id="fig|1254432.3.peg.10790"/>
<dbReference type="HOGENOM" id="CLU_243527_0_0_7"/>
<dbReference type="EMBL" id="CP003969">
    <property type="protein sequence ID" value="AGP41519.1"/>
    <property type="molecule type" value="Genomic_DNA"/>
</dbReference>
<sequence>MNTLLDWSRFERGSIGPERAFEAFVAQLFERMIRREYGPDVRQYVLKGAGGDGGVEAFARLRDDKVIGLQAKWFTENLDASRVAKIRTSIDTALERFPSLVRYLIALPQNLTLAPPRRQRATRAKGGVDRWEELVAQYQATHPDLVLVRWDEAALLDELSRADNHELGAIWFRHPLVSEADMDRAFRLARGRLRNRYVEDLHVTGEIEERLAADLFYPERVRAWLDRLTLAQRQLTDARALLSDAVPQLSKKERALVRRTSAAAKHTLGALIEHAATLEEAIQRGPEGRTPSAPDDGALSRLAEQLEKLNEKALGPHIADLVLSSVQTAVQAPWEIASVAGAWEGSTRHRLIIGSPGLGKTHSVAYAVREHLNRRLPAVLIVARDVDPRDGAQAIMARWLDRPGWSLGELLDALEVLAVLREAAHGAREANQPTYARALIVIDGIEESTHFETWASVLEEFTAATATRPRIHIAVTLRDSTMQRLEAPARWSSSRLKSTRDTDVAAIFQKYARHYEIDARDIPWIAWALPDALSVRLFADVFQHRKLTLEDGLDRSMERLFAAKLERVSEDARRAAKVEKAFWPARLVFELLVTVVDAWNRDRGTGVEARELLGKLLQDDVEFTADRARAALDACVAHGLVIEWRPWSVEVPPPRPRYQPATHHLTDYLIGKRAAVSTLVELRAHGRAPIPEAVAKHPDAAVVFGVVLAENGYFLADDLWSNEPAGFDPLSTQLSVLSRLPPALAGARASWVRTQILASTPQNRQALHRLVLPVARIPDHPLGVSLLDETLRAMPLAQRDPVWSVPEYLTGTGPWAGGAPDVLDSIALHPGVDRWDGLPLLLAWTCASVVEQRRCNARKELARWGASNVGGMVHLLRHMATVDDLQIVEDIVVAALGAVLGAPPDEGAVVDMARCVHDTFFAADAPVRTTDVVVREAGRAMVERAVYVRPGKVDALLTAARPPFPPRGPAVPAFDHAELAKYSDVLGGHVVTGDLSRYVAPRCMEPFLQAPSASHQRERRDPWSGIPEEIVRAAAAGDIGVPEKVRKRARRRLKRTTAAPQEPAPLDEEELVRQCRELDAAWAREEGREPEPAADITIIRRVADRLSALELEEEHKKPRRSVELSGLFERVRQEARLSEDPAPGAVRNAMIAAVVRSMGWSKECFCHYEWTAPPAVVDDAIARLRRAGPTHGHRAPIATFREKYVWVAVNVIAGELADRLPVWDEGAEAWVRLDDLSSLGNGMPDPLPMSAWKNGAPSPVWHPEILWTRHLADVKDLAARAERWLTAAPLPDPSALLRAAIEPWADAAILSLHTYRQGHMSCVDQAVWVTSFAVPQDTAALWMRDARYLYSPHNHLHEERMTVGTALHVSPAIAIWAAWLEQQRDWKVHRTLDSNGRIVNVKRVPLAAEVSCGDEEEARRSSEVWFPNPLLGKYLGVVSVRGNQHGLNYLSREGKTVAVEIDEQRGETWVYSHQYLAVDRSALLTFCRKKKLVLAWAIRLLREATPALWYEDGPEHTRRPSHLGHRSRDVYWLVFGDPATGAYEPVLLGDTLEPFPHYKKTK</sequence>
<reference evidence="1 2" key="1">
    <citation type="journal article" date="2013" name="Sci. Rep.">
        <title>Extraordinary expansion of a Sorangium cellulosum genome from an alkaline milieu.</title>
        <authorList>
            <person name="Han K."/>
            <person name="Li Z.F."/>
            <person name="Peng R."/>
            <person name="Zhu L.P."/>
            <person name="Zhou T."/>
            <person name="Wang L.G."/>
            <person name="Li S.G."/>
            <person name="Zhang X.B."/>
            <person name="Hu W."/>
            <person name="Wu Z.H."/>
            <person name="Qin N."/>
            <person name="Li Y.Z."/>
        </authorList>
    </citation>
    <scope>NUCLEOTIDE SEQUENCE [LARGE SCALE GENOMIC DNA]</scope>
    <source>
        <strain evidence="1 2">So0157-2</strain>
    </source>
</reference>
<dbReference type="Proteomes" id="UP000014803">
    <property type="component" value="Chromosome"/>
</dbReference>
<protein>
    <submittedName>
        <fullName evidence="1">Uncharacterized protein</fullName>
    </submittedName>
</protein>
<name>S4Y9F0_SORCE</name>
<accession>S4Y9F0</accession>
<dbReference type="KEGG" id="scu:SCE1572_47755"/>
<dbReference type="SUPFAM" id="SSF52540">
    <property type="entry name" value="P-loop containing nucleoside triphosphate hydrolases"/>
    <property type="match status" value="1"/>
</dbReference>
<organism evidence="1 2">
    <name type="scientific">Sorangium cellulosum So0157-2</name>
    <dbReference type="NCBI Taxonomy" id="1254432"/>
    <lineage>
        <taxon>Bacteria</taxon>
        <taxon>Pseudomonadati</taxon>
        <taxon>Myxococcota</taxon>
        <taxon>Polyangia</taxon>
        <taxon>Polyangiales</taxon>
        <taxon>Polyangiaceae</taxon>
        <taxon>Sorangium</taxon>
    </lineage>
</organism>
<dbReference type="OrthoDB" id="583610at2"/>
<evidence type="ECO:0000313" key="2">
    <source>
        <dbReference type="Proteomes" id="UP000014803"/>
    </source>
</evidence>
<proteinExistence type="predicted"/>
<dbReference type="STRING" id="1254432.SCE1572_47755"/>
<gene>
    <name evidence="1" type="ORF">SCE1572_47755</name>
</gene>
<dbReference type="RefSeq" id="WP_020741386.1">
    <property type="nucleotide sequence ID" value="NC_021658.1"/>
</dbReference>
<dbReference type="InterPro" id="IPR027417">
    <property type="entry name" value="P-loop_NTPase"/>
</dbReference>